<name>A0ABN8AAS0_9BACI</name>
<comment type="caution">
    <text evidence="1">The sequence shown here is derived from an EMBL/GenBank/DDBJ whole genome shotgun (WGS) entry which is preliminary data.</text>
</comment>
<keyword evidence="2" id="KW-1185">Reference proteome</keyword>
<dbReference type="EMBL" id="CAKJTJ010000019">
    <property type="protein sequence ID" value="CAG9622303.1"/>
    <property type="molecule type" value="Genomic_DNA"/>
</dbReference>
<protein>
    <submittedName>
        <fullName evidence="1">Uncharacterized protein</fullName>
    </submittedName>
</protein>
<proteinExistence type="predicted"/>
<accession>A0ABN8AAS0</accession>
<gene>
    <name evidence="1" type="ORF">BACCIP111883_03094</name>
</gene>
<sequence length="44" mass="5234">MFQLYISKNKAILLNKGFFSSLNDKTQFKKIMTEHINPDKIKFL</sequence>
<evidence type="ECO:0000313" key="2">
    <source>
        <dbReference type="Proteomes" id="UP000789833"/>
    </source>
</evidence>
<organism evidence="1 2">
    <name type="scientific">Sutcliffiella rhizosphaerae</name>
    <dbReference type="NCBI Taxonomy" id="2880967"/>
    <lineage>
        <taxon>Bacteria</taxon>
        <taxon>Bacillati</taxon>
        <taxon>Bacillota</taxon>
        <taxon>Bacilli</taxon>
        <taxon>Bacillales</taxon>
        <taxon>Bacillaceae</taxon>
        <taxon>Sutcliffiella</taxon>
    </lineage>
</organism>
<dbReference type="Proteomes" id="UP000789833">
    <property type="component" value="Unassembled WGS sequence"/>
</dbReference>
<reference evidence="1 2" key="1">
    <citation type="submission" date="2021-10" db="EMBL/GenBank/DDBJ databases">
        <authorList>
            <person name="Criscuolo A."/>
        </authorList>
    </citation>
    <scope>NUCLEOTIDE SEQUENCE [LARGE SCALE GENOMIC DNA]</scope>
    <source>
        <strain evidence="2">CIP 111883</strain>
    </source>
</reference>
<evidence type="ECO:0000313" key="1">
    <source>
        <dbReference type="EMBL" id="CAG9622303.1"/>
    </source>
</evidence>